<dbReference type="InterPro" id="IPR036770">
    <property type="entry name" value="Ankyrin_rpt-contain_sf"/>
</dbReference>
<sequence>MNVEALPKTLLEVLWPGLEPRVTKMLLERDEVNPESQDNEGRTPLSYAAEDGREGVVRILLELDTVNPASPDNGGGTPLFWASQRKHMVVVELLQAHLATQTVAQVRSAPGPRLPIRNEEANPVVQPPSQFDVLNIRSSQHSIKTSPLPAVPTSDIPAQTPDTLSHDLKSNTWIPPLKNPTPAPRTPFGIGGVLTHRSHTGPLPEFSAQAFLSSLAKK</sequence>
<gene>
    <name evidence="5" type="ORF">L873DRAFT_1688160</name>
</gene>
<dbReference type="SUPFAM" id="SSF48403">
    <property type="entry name" value="Ankyrin repeat"/>
    <property type="match status" value="1"/>
</dbReference>
<dbReference type="PANTHER" id="PTHR24198">
    <property type="entry name" value="ANKYRIN REPEAT AND PROTEIN KINASE DOMAIN-CONTAINING PROTEIN"/>
    <property type="match status" value="1"/>
</dbReference>
<dbReference type="AlphaFoldDB" id="A0A3N4JJB0"/>
<dbReference type="PROSITE" id="PS50088">
    <property type="entry name" value="ANK_REPEAT"/>
    <property type="match status" value="1"/>
</dbReference>
<dbReference type="PANTHER" id="PTHR24198:SF165">
    <property type="entry name" value="ANKYRIN REPEAT-CONTAINING PROTEIN-RELATED"/>
    <property type="match status" value="1"/>
</dbReference>
<dbReference type="InterPro" id="IPR002110">
    <property type="entry name" value="Ankyrin_rpt"/>
</dbReference>
<evidence type="ECO:0000256" key="1">
    <source>
        <dbReference type="ARBA" id="ARBA00022737"/>
    </source>
</evidence>
<feature type="region of interest" description="Disordered" evidence="4">
    <location>
        <begin position="160"/>
        <end position="196"/>
    </location>
</feature>
<evidence type="ECO:0000313" key="5">
    <source>
        <dbReference type="EMBL" id="RPA98333.1"/>
    </source>
</evidence>
<keyword evidence="1" id="KW-0677">Repeat</keyword>
<accession>A0A3N4JJB0</accession>
<organism evidence="5 6">
    <name type="scientific">Choiromyces venosus 120613-1</name>
    <dbReference type="NCBI Taxonomy" id="1336337"/>
    <lineage>
        <taxon>Eukaryota</taxon>
        <taxon>Fungi</taxon>
        <taxon>Dikarya</taxon>
        <taxon>Ascomycota</taxon>
        <taxon>Pezizomycotina</taxon>
        <taxon>Pezizomycetes</taxon>
        <taxon>Pezizales</taxon>
        <taxon>Tuberaceae</taxon>
        <taxon>Choiromyces</taxon>
    </lineage>
</organism>
<reference evidence="5 6" key="1">
    <citation type="journal article" date="2018" name="Nat. Ecol. Evol.">
        <title>Pezizomycetes genomes reveal the molecular basis of ectomycorrhizal truffle lifestyle.</title>
        <authorList>
            <person name="Murat C."/>
            <person name="Payen T."/>
            <person name="Noel B."/>
            <person name="Kuo A."/>
            <person name="Morin E."/>
            <person name="Chen J."/>
            <person name="Kohler A."/>
            <person name="Krizsan K."/>
            <person name="Balestrini R."/>
            <person name="Da Silva C."/>
            <person name="Montanini B."/>
            <person name="Hainaut M."/>
            <person name="Levati E."/>
            <person name="Barry K.W."/>
            <person name="Belfiori B."/>
            <person name="Cichocki N."/>
            <person name="Clum A."/>
            <person name="Dockter R.B."/>
            <person name="Fauchery L."/>
            <person name="Guy J."/>
            <person name="Iotti M."/>
            <person name="Le Tacon F."/>
            <person name="Lindquist E.A."/>
            <person name="Lipzen A."/>
            <person name="Malagnac F."/>
            <person name="Mello A."/>
            <person name="Molinier V."/>
            <person name="Miyauchi S."/>
            <person name="Poulain J."/>
            <person name="Riccioni C."/>
            <person name="Rubini A."/>
            <person name="Sitrit Y."/>
            <person name="Splivallo R."/>
            <person name="Traeger S."/>
            <person name="Wang M."/>
            <person name="Zifcakova L."/>
            <person name="Wipf D."/>
            <person name="Zambonelli A."/>
            <person name="Paolocci F."/>
            <person name="Nowrousian M."/>
            <person name="Ottonello S."/>
            <person name="Baldrian P."/>
            <person name="Spatafora J.W."/>
            <person name="Henrissat B."/>
            <person name="Nagy L.G."/>
            <person name="Aury J.M."/>
            <person name="Wincker P."/>
            <person name="Grigoriev I.V."/>
            <person name="Bonfante P."/>
            <person name="Martin F.M."/>
        </authorList>
    </citation>
    <scope>NUCLEOTIDE SEQUENCE [LARGE SCALE GENOMIC DNA]</scope>
    <source>
        <strain evidence="5 6">120613-1</strain>
    </source>
</reference>
<dbReference type="STRING" id="1336337.A0A3N4JJB0"/>
<evidence type="ECO:0000313" key="6">
    <source>
        <dbReference type="Proteomes" id="UP000276215"/>
    </source>
</evidence>
<evidence type="ECO:0000256" key="2">
    <source>
        <dbReference type="ARBA" id="ARBA00023043"/>
    </source>
</evidence>
<dbReference type="Pfam" id="PF12796">
    <property type="entry name" value="Ank_2"/>
    <property type="match status" value="1"/>
</dbReference>
<dbReference type="Gene3D" id="1.25.40.20">
    <property type="entry name" value="Ankyrin repeat-containing domain"/>
    <property type="match status" value="1"/>
</dbReference>
<dbReference type="EMBL" id="ML120396">
    <property type="protein sequence ID" value="RPA98333.1"/>
    <property type="molecule type" value="Genomic_DNA"/>
</dbReference>
<protein>
    <submittedName>
        <fullName evidence="5">Uncharacterized protein</fullName>
    </submittedName>
</protein>
<dbReference type="Proteomes" id="UP000276215">
    <property type="component" value="Unassembled WGS sequence"/>
</dbReference>
<proteinExistence type="predicted"/>
<dbReference type="OrthoDB" id="20872at2759"/>
<dbReference type="SMART" id="SM00248">
    <property type="entry name" value="ANK"/>
    <property type="match status" value="2"/>
</dbReference>
<keyword evidence="2 3" id="KW-0040">ANK repeat</keyword>
<keyword evidence="6" id="KW-1185">Reference proteome</keyword>
<evidence type="ECO:0000256" key="4">
    <source>
        <dbReference type="SAM" id="MobiDB-lite"/>
    </source>
</evidence>
<dbReference type="PROSITE" id="PS50297">
    <property type="entry name" value="ANK_REP_REGION"/>
    <property type="match status" value="1"/>
</dbReference>
<feature type="repeat" description="ANK" evidence="3">
    <location>
        <begin position="40"/>
        <end position="62"/>
    </location>
</feature>
<name>A0A3N4JJB0_9PEZI</name>
<evidence type="ECO:0000256" key="3">
    <source>
        <dbReference type="PROSITE-ProRule" id="PRU00023"/>
    </source>
</evidence>